<dbReference type="AlphaFoldDB" id="A0A8T1H8H7"/>
<comment type="caution">
    <text evidence="1">The sequence shown here is derived from an EMBL/GenBank/DDBJ whole genome shotgun (WGS) entry which is preliminary data.</text>
</comment>
<accession>A0A8T1H8H7</accession>
<dbReference type="EMBL" id="RCMV01001421">
    <property type="protein sequence ID" value="KAG3208685.1"/>
    <property type="molecule type" value="Genomic_DNA"/>
</dbReference>
<organism evidence="1 2">
    <name type="scientific">Phytophthora cactorum</name>
    <dbReference type="NCBI Taxonomy" id="29920"/>
    <lineage>
        <taxon>Eukaryota</taxon>
        <taxon>Sar</taxon>
        <taxon>Stramenopiles</taxon>
        <taxon>Oomycota</taxon>
        <taxon>Peronosporomycetes</taxon>
        <taxon>Peronosporales</taxon>
        <taxon>Peronosporaceae</taxon>
        <taxon>Phytophthora</taxon>
    </lineage>
</organism>
<evidence type="ECO:0008006" key="3">
    <source>
        <dbReference type="Google" id="ProtNLM"/>
    </source>
</evidence>
<sequence length="147" mass="16310">MNNGVLAAFDKSVTDLIIVGDSRLAIQQFGGGGCKKETLQVGPAAAANSAVAKTTARDDQSTWYFVPQYERRHWFVESSVLMGLHPDLNPSATPEALIEMFELWTRYKLTRKRRSVVLRSLVVSAYDKLYSAVTHQIGGQPSPLIRQ</sequence>
<name>A0A8T1H8H7_9STRA</name>
<evidence type="ECO:0000313" key="1">
    <source>
        <dbReference type="EMBL" id="KAG3208685.1"/>
    </source>
</evidence>
<protein>
    <recommendedName>
        <fullName evidence="3">RNase H type-1 domain-containing protein</fullName>
    </recommendedName>
</protein>
<gene>
    <name evidence="1" type="ORF">PC129_g20297</name>
</gene>
<reference evidence="1" key="1">
    <citation type="submission" date="2018-05" db="EMBL/GenBank/DDBJ databases">
        <title>Effector identification in a new, highly contiguous assembly of the strawberry crown rot pathogen Phytophthora cactorum.</title>
        <authorList>
            <person name="Armitage A.D."/>
            <person name="Nellist C.F."/>
            <person name="Bates H."/>
            <person name="Vickerstaff R.J."/>
            <person name="Harrison R.J."/>
        </authorList>
    </citation>
    <scope>NUCLEOTIDE SEQUENCE</scope>
    <source>
        <strain evidence="1">P421</strain>
    </source>
</reference>
<dbReference type="Proteomes" id="UP000760860">
    <property type="component" value="Unassembled WGS sequence"/>
</dbReference>
<evidence type="ECO:0000313" key="2">
    <source>
        <dbReference type="Proteomes" id="UP000760860"/>
    </source>
</evidence>
<proteinExistence type="predicted"/>
<dbReference type="VEuPathDB" id="FungiDB:PC110_g3490"/>